<dbReference type="PANTHER" id="PTHR48081:SF8">
    <property type="entry name" value="ALPHA_BETA HYDROLASE FOLD-3 DOMAIN-CONTAINING PROTEIN-RELATED"/>
    <property type="match status" value="1"/>
</dbReference>
<dbReference type="InterPro" id="IPR050300">
    <property type="entry name" value="GDXG_lipolytic_enzyme"/>
</dbReference>
<evidence type="ECO:0000259" key="3">
    <source>
        <dbReference type="Pfam" id="PF07859"/>
    </source>
</evidence>
<dbReference type="InterPro" id="IPR029058">
    <property type="entry name" value="AB_hydrolase_fold"/>
</dbReference>
<dbReference type="GO" id="GO:0016787">
    <property type="term" value="F:hydrolase activity"/>
    <property type="evidence" value="ECO:0007669"/>
    <property type="project" value="UniProtKB-KW"/>
</dbReference>
<dbReference type="PROSITE" id="PS00122">
    <property type="entry name" value="CARBOXYLESTERASE_B_1"/>
    <property type="match status" value="1"/>
</dbReference>
<keyword evidence="2 4" id="KW-0378">Hydrolase</keyword>
<proteinExistence type="inferred from homology"/>
<dbReference type="PROSITE" id="PS01173">
    <property type="entry name" value="LIPASE_GDXG_HIS"/>
    <property type="match status" value="1"/>
</dbReference>
<dbReference type="AlphaFoldDB" id="A0AAU1UMY7"/>
<evidence type="ECO:0000256" key="1">
    <source>
        <dbReference type="ARBA" id="ARBA00010515"/>
    </source>
</evidence>
<dbReference type="InterPro" id="IPR019826">
    <property type="entry name" value="Carboxylesterase_B_AS"/>
</dbReference>
<organism evidence="4">
    <name type="scientific">Streptomyces sp. NBC_00119</name>
    <dbReference type="NCBI Taxonomy" id="2975659"/>
    <lineage>
        <taxon>Bacteria</taxon>
        <taxon>Bacillati</taxon>
        <taxon>Actinomycetota</taxon>
        <taxon>Actinomycetes</taxon>
        <taxon>Kitasatosporales</taxon>
        <taxon>Streptomycetaceae</taxon>
        <taxon>Streptomyces</taxon>
    </lineage>
</organism>
<dbReference type="FunFam" id="3.40.50.1820:FF:000089">
    <property type="entry name" value="Alpha/beta hydrolase"/>
    <property type="match status" value="1"/>
</dbReference>
<feature type="domain" description="Alpha/beta hydrolase fold-3" evidence="3">
    <location>
        <begin position="22"/>
        <end position="234"/>
    </location>
</feature>
<dbReference type="InterPro" id="IPR002168">
    <property type="entry name" value="Lipase_GDXG_HIS_AS"/>
</dbReference>
<dbReference type="EMBL" id="CP108195">
    <property type="protein sequence ID" value="WTS18596.1"/>
    <property type="molecule type" value="Genomic_DNA"/>
</dbReference>
<gene>
    <name evidence="4" type="ORF">OHU69_07095</name>
</gene>
<comment type="similarity">
    <text evidence="1">Belongs to the 'GDXG' lipolytic enzyme family.</text>
</comment>
<dbReference type="SUPFAM" id="SSF53474">
    <property type="entry name" value="alpha/beta-Hydrolases"/>
    <property type="match status" value="1"/>
</dbReference>
<protein>
    <submittedName>
        <fullName evidence="4">Alpha/beta hydrolase</fullName>
    </submittedName>
</protein>
<reference evidence="4" key="1">
    <citation type="submission" date="2022-10" db="EMBL/GenBank/DDBJ databases">
        <title>The complete genomes of actinobacterial strains from the NBC collection.</title>
        <authorList>
            <person name="Joergensen T.S."/>
            <person name="Alvarez Arevalo M."/>
            <person name="Sterndorff E.B."/>
            <person name="Faurdal D."/>
            <person name="Vuksanovic O."/>
            <person name="Mourched A.-S."/>
            <person name="Charusanti P."/>
            <person name="Shaw S."/>
            <person name="Blin K."/>
            <person name="Weber T."/>
        </authorList>
    </citation>
    <scope>NUCLEOTIDE SEQUENCE</scope>
    <source>
        <strain evidence="4">NBC_00119</strain>
    </source>
</reference>
<dbReference type="Pfam" id="PF07859">
    <property type="entry name" value="Abhydrolase_3"/>
    <property type="match status" value="1"/>
</dbReference>
<name>A0AAU1UMY7_9ACTN</name>
<dbReference type="PANTHER" id="PTHR48081">
    <property type="entry name" value="AB HYDROLASE SUPERFAMILY PROTEIN C4A8.06C"/>
    <property type="match status" value="1"/>
</dbReference>
<sequence>MLADSVPARVYRPHATAPVPTVVYLHGGGWVAGDLDTHDVHARNLCRDLDAVVVSVDYRLAPEHRFPAAVEDAYAALTWVARHVDAFGGDPARLVVGGDSAGATLSAVCAQQAHADGLSLAAQLLVYPSTDMSGAYPSRAENGEGYFLTTTELHWFFEQYLGVSPSDPASAAFGADPRVAPLRAQDLSGLAPAVVATAEYDPLRDEGDAYAEALRGAGAGVAHRRFDGLVHGFYGMDHLSHAAGEATAWINAALKRLLG</sequence>
<dbReference type="Gene3D" id="3.40.50.1820">
    <property type="entry name" value="alpha/beta hydrolase"/>
    <property type="match status" value="1"/>
</dbReference>
<evidence type="ECO:0000256" key="2">
    <source>
        <dbReference type="ARBA" id="ARBA00022801"/>
    </source>
</evidence>
<dbReference type="InterPro" id="IPR013094">
    <property type="entry name" value="AB_hydrolase_3"/>
</dbReference>
<accession>A0AAU1UMY7</accession>
<evidence type="ECO:0000313" key="4">
    <source>
        <dbReference type="EMBL" id="WTS18596.1"/>
    </source>
</evidence>